<feature type="binding site" evidence="5">
    <location>
        <position position="2"/>
    </location>
    <ligand>
        <name>Ni(2+)</name>
        <dbReference type="ChEBI" id="CHEBI:49786"/>
    </ligand>
</feature>
<dbReference type="GO" id="GO:0016530">
    <property type="term" value="F:metallochaperone activity"/>
    <property type="evidence" value="ECO:0007669"/>
    <property type="project" value="UniProtKB-ARBA"/>
</dbReference>
<evidence type="ECO:0000256" key="1">
    <source>
        <dbReference type="ARBA" id="ARBA00010748"/>
    </source>
</evidence>
<feature type="binding site" evidence="5">
    <location>
        <position position="89"/>
    </location>
    <ligand>
        <name>Zn(2+)</name>
        <dbReference type="ChEBI" id="CHEBI:29105"/>
    </ligand>
</feature>
<dbReference type="PROSITE" id="PS01249">
    <property type="entry name" value="HYPA"/>
    <property type="match status" value="1"/>
</dbReference>
<dbReference type="InterPro" id="IPR000688">
    <property type="entry name" value="HypA/HybF"/>
</dbReference>
<dbReference type="AlphaFoldDB" id="A0A4Z0M4B3"/>
<dbReference type="RefSeq" id="WP_135443169.1">
    <property type="nucleotide sequence ID" value="NZ_SRLE01000006.1"/>
</dbReference>
<dbReference type="EMBL" id="SRLE01000006">
    <property type="protein sequence ID" value="TGD74331.1"/>
    <property type="molecule type" value="Genomic_DNA"/>
</dbReference>
<dbReference type="Pfam" id="PF01155">
    <property type="entry name" value="HypA"/>
    <property type="match status" value="1"/>
</dbReference>
<reference evidence="6 7" key="1">
    <citation type="submission" date="2019-04" db="EMBL/GenBank/DDBJ databases">
        <title>Taxonomy of novel Haliea sp. from mangrove soil of West Coast of India.</title>
        <authorList>
            <person name="Verma A."/>
            <person name="Kumar P."/>
            <person name="Krishnamurthi S."/>
        </authorList>
    </citation>
    <scope>NUCLEOTIDE SEQUENCE [LARGE SCALE GENOMIC DNA]</scope>
    <source>
        <strain evidence="6 7">SAOS-164</strain>
    </source>
</reference>
<dbReference type="GO" id="GO:0008270">
    <property type="term" value="F:zinc ion binding"/>
    <property type="evidence" value="ECO:0007669"/>
    <property type="project" value="UniProtKB-UniRule"/>
</dbReference>
<gene>
    <name evidence="5 6" type="primary">hypA</name>
    <name evidence="6" type="ORF">E4634_09450</name>
</gene>
<keyword evidence="3 5" id="KW-0479">Metal-binding</keyword>
<organism evidence="6 7">
    <name type="scientific">Mangrovimicrobium sediminis</name>
    <dbReference type="NCBI Taxonomy" id="2562682"/>
    <lineage>
        <taxon>Bacteria</taxon>
        <taxon>Pseudomonadati</taxon>
        <taxon>Pseudomonadota</taxon>
        <taxon>Gammaproteobacteria</taxon>
        <taxon>Cellvibrionales</taxon>
        <taxon>Halieaceae</taxon>
        <taxon>Mangrovimicrobium</taxon>
    </lineage>
</organism>
<dbReference type="PANTHER" id="PTHR34535:SF3">
    <property type="entry name" value="HYDROGENASE MATURATION FACTOR HYPA"/>
    <property type="match status" value="1"/>
</dbReference>
<comment type="function">
    <text evidence="5">Involved in the maturation of [NiFe] hydrogenases. Required for nickel insertion into the metal center of the hydrogenase.</text>
</comment>
<name>A0A4Z0M4B3_9GAMM</name>
<evidence type="ECO:0000313" key="7">
    <source>
        <dbReference type="Proteomes" id="UP000298050"/>
    </source>
</evidence>
<dbReference type="Gene3D" id="3.30.2320.80">
    <property type="match status" value="1"/>
</dbReference>
<feature type="binding site" evidence="5">
    <location>
        <position position="73"/>
    </location>
    <ligand>
        <name>Zn(2+)</name>
        <dbReference type="ChEBI" id="CHEBI:29105"/>
    </ligand>
</feature>
<evidence type="ECO:0000256" key="4">
    <source>
        <dbReference type="ARBA" id="ARBA00022833"/>
    </source>
</evidence>
<evidence type="ECO:0000256" key="5">
    <source>
        <dbReference type="HAMAP-Rule" id="MF_00213"/>
    </source>
</evidence>
<dbReference type="PANTHER" id="PTHR34535">
    <property type="entry name" value="HYDROGENASE MATURATION FACTOR HYPA"/>
    <property type="match status" value="1"/>
</dbReference>
<evidence type="ECO:0000256" key="3">
    <source>
        <dbReference type="ARBA" id="ARBA00022723"/>
    </source>
</evidence>
<dbReference type="HAMAP" id="MF_00213">
    <property type="entry name" value="HypA_HybF"/>
    <property type="match status" value="1"/>
</dbReference>
<dbReference type="OrthoDB" id="288014at2"/>
<sequence>MHEMSLCEGILQVLESNAASQGYRRVKTVWLEIGQLAGVEQAALRFCFDAVTRGTVADSAALEIIDVPAQAWCMPCARQVNIEQRFDACPDCGSYQLQVSGGEEMKIKELEVE</sequence>
<feature type="binding site" evidence="5">
    <location>
        <position position="92"/>
    </location>
    <ligand>
        <name>Zn(2+)</name>
        <dbReference type="ChEBI" id="CHEBI:29105"/>
    </ligand>
</feature>
<dbReference type="NCBIfam" id="NF009046">
    <property type="entry name" value="PRK12380.1"/>
    <property type="match status" value="1"/>
</dbReference>
<accession>A0A4Z0M4B3</accession>
<evidence type="ECO:0000256" key="2">
    <source>
        <dbReference type="ARBA" id="ARBA00022596"/>
    </source>
</evidence>
<keyword evidence="7" id="KW-1185">Reference proteome</keyword>
<keyword evidence="2 5" id="KW-0533">Nickel</keyword>
<comment type="similarity">
    <text evidence="1 5">Belongs to the HypA/HybF family.</text>
</comment>
<comment type="caution">
    <text evidence="6">The sequence shown here is derived from an EMBL/GenBank/DDBJ whole genome shotgun (WGS) entry which is preliminary data.</text>
</comment>
<keyword evidence="4 5" id="KW-0862">Zinc</keyword>
<dbReference type="GO" id="GO:0051604">
    <property type="term" value="P:protein maturation"/>
    <property type="evidence" value="ECO:0007669"/>
    <property type="project" value="InterPro"/>
</dbReference>
<feature type="binding site" evidence="5">
    <location>
        <position position="76"/>
    </location>
    <ligand>
        <name>Zn(2+)</name>
        <dbReference type="ChEBI" id="CHEBI:29105"/>
    </ligand>
</feature>
<dbReference type="NCBIfam" id="TIGR00100">
    <property type="entry name" value="hypA"/>
    <property type="match status" value="1"/>
</dbReference>
<proteinExistence type="inferred from homology"/>
<dbReference type="GO" id="GO:0016151">
    <property type="term" value="F:nickel cation binding"/>
    <property type="evidence" value="ECO:0007669"/>
    <property type="project" value="UniProtKB-UniRule"/>
</dbReference>
<protein>
    <recommendedName>
        <fullName evidence="5">Hydrogenase maturation factor HypA</fullName>
    </recommendedName>
</protein>
<dbReference type="PIRSF" id="PIRSF004761">
    <property type="entry name" value="Hydrgn_mat_HypA"/>
    <property type="match status" value="1"/>
</dbReference>
<dbReference type="FunFam" id="3.30.2320.80:FF:000001">
    <property type="entry name" value="Hydrogenase maturation factor HypA"/>
    <property type="match status" value="1"/>
</dbReference>
<dbReference type="InterPro" id="IPR020538">
    <property type="entry name" value="Hydgase_Ni_incorp_HypA/HybF_CS"/>
</dbReference>
<evidence type="ECO:0000313" key="6">
    <source>
        <dbReference type="EMBL" id="TGD74331.1"/>
    </source>
</evidence>
<dbReference type="Proteomes" id="UP000298050">
    <property type="component" value="Unassembled WGS sequence"/>
</dbReference>